<name>A0A9D6V6H5_9BACT</name>
<keyword evidence="1" id="KW-1133">Transmembrane helix</keyword>
<dbReference type="NCBIfam" id="TIGR02532">
    <property type="entry name" value="IV_pilin_GFxxxE"/>
    <property type="match status" value="1"/>
</dbReference>
<dbReference type="InterPro" id="IPR012902">
    <property type="entry name" value="N_methyl_site"/>
</dbReference>
<dbReference type="EMBL" id="JACRDE010000499">
    <property type="protein sequence ID" value="MBI5251598.1"/>
    <property type="molecule type" value="Genomic_DNA"/>
</dbReference>
<evidence type="ECO:0000313" key="2">
    <source>
        <dbReference type="EMBL" id="MBI5251598.1"/>
    </source>
</evidence>
<dbReference type="Proteomes" id="UP000807825">
    <property type="component" value="Unassembled WGS sequence"/>
</dbReference>
<organism evidence="2 3">
    <name type="scientific">Desulfomonile tiedjei</name>
    <dbReference type="NCBI Taxonomy" id="2358"/>
    <lineage>
        <taxon>Bacteria</taxon>
        <taxon>Pseudomonadati</taxon>
        <taxon>Thermodesulfobacteriota</taxon>
        <taxon>Desulfomonilia</taxon>
        <taxon>Desulfomonilales</taxon>
        <taxon>Desulfomonilaceae</taxon>
        <taxon>Desulfomonile</taxon>
    </lineage>
</organism>
<comment type="caution">
    <text evidence="2">The sequence shown here is derived from an EMBL/GenBank/DDBJ whole genome shotgun (WGS) entry which is preliminary data.</text>
</comment>
<keyword evidence="1" id="KW-0812">Transmembrane</keyword>
<dbReference type="Pfam" id="PF07963">
    <property type="entry name" value="N_methyl"/>
    <property type="match status" value="1"/>
</dbReference>
<gene>
    <name evidence="2" type="ORF">HY912_19070</name>
</gene>
<accession>A0A9D6V6H5</accession>
<feature type="transmembrane region" description="Helical" evidence="1">
    <location>
        <begin position="12"/>
        <end position="32"/>
    </location>
</feature>
<proteinExistence type="predicted"/>
<evidence type="ECO:0000313" key="3">
    <source>
        <dbReference type="Proteomes" id="UP000807825"/>
    </source>
</evidence>
<keyword evidence="1" id="KW-0472">Membrane</keyword>
<reference evidence="2" key="1">
    <citation type="submission" date="2020-07" db="EMBL/GenBank/DDBJ databases">
        <title>Huge and variable diversity of episymbiotic CPR bacteria and DPANN archaea in groundwater ecosystems.</title>
        <authorList>
            <person name="He C.Y."/>
            <person name="Keren R."/>
            <person name="Whittaker M."/>
            <person name="Farag I.F."/>
            <person name="Doudna J."/>
            <person name="Cate J.H.D."/>
            <person name="Banfield J.F."/>
        </authorList>
    </citation>
    <scope>NUCLEOTIDE SEQUENCE</scope>
    <source>
        <strain evidence="2">NC_groundwater_1664_Pr3_B-0.1um_52_9</strain>
    </source>
</reference>
<sequence length="373" mass="40706">MRNSKGFTLMELMVGMVILSAAIAGALSFFIFQSTRGHESFRDKSTDEQVFSALALIARDIHSAGFGCVSRAPSLVIQPIRNSGFPDELYVNYSDYMVIQYYDKNDTQVALLRRNSVFGDARPNDATYQGVLKLTDAANMRLLAVPHRSSTTVNSSVGAIIATSNPDDSTLTPIVCDVNVKTSSAVANASVAGTQDWTFPIATPAISGLLAIGDTAVPAVSYKIRYYRSDGTLYTGNPSTILASDLYDSATGTIFGSLWRNRGPDSNVYGVPILGWSPNGGNPFINVRDFRIRRQYNTTDTNFSHWDVPLNTGETLETSPDPKNVRLLEITVTYQTNVSKETIQSSGKPKAIWSQPVTRVIRVSPRHLALLDS</sequence>
<dbReference type="AlphaFoldDB" id="A0A9D6V6H5"/>
<evidence type="ECO:0000256" key="1">
    <source>
        <dbReference type="SAM" id="Phobius"/>
    </source>
</evidence>
<protein>
    <submittedName>
        <fullName evidence="2">Prepilin-type N-terminal cleavage/methylation domain-containing protein</fullName>
    </submittedName>
</protein>